<dbReference type="PANTHER" id="PTHR11557">
    <property type="entry name" value="PORPHOBILINOGEN DEAMINASE"/>
    <property type="match status" value="1"/>
</dbReference>
<gene>
    <name evidence="8 11" type="primary">hemC</name>
    <name evidence="11" type="ordered locus">AHA_0469</name>
</gene>
<comment type="cofactor">
    <cofactor evidence="8">
        <name>dipyrromethane</name>
        <dbReference type="ChEBI" id="CHEBI:60342"/>
    </cofactor>
    <text evidence="8">Binds 1 dipyrromethane group covalently.</text>
</comment>
<dbReference type="eggNOG" id="COG0181">
    <property type="taxonomic scope" value="Bacteria"/>
</dbReference>
<feature type="domain" description="Porphobilinogen deaminase N-terminal" evidence="9">
    <location>
        <begin position="27"/>
        <end position="234"/>
    </location>
</feature>
<evidence type="ECO:0000256" key="4">
    <source>
        <dbReference type="ARBA" id="ARBA00011245"/>
    </source>
</evidence>
<dbReference type="InterPro" id="IPR000860">
    <property type="entry name" value="HemC"/>
</dbReference>
<dbReference type="FunFam" id="3.40.190.10:FF:000004">
    <property type="entry name" value="Porphobilinogen deaminase"/>
    <property type="match status" value="1"/>
</dbReference>
<accession>A0KFH6</accession>
<keyword evidence="5 8" id="KW-0808">Transferase</keyword>
<dbReference type="Gene3D" id="3.40.190.10">
    <property type="entry name" value="Periplasmic binding protein-like II"/>
    <property type="match status" value="2"/>
</dbReference>
<dbReference type="SUPFAM" id="SSF54782">
    <property type="entry name" value="Porphobilinogen deaminase (hydroxymethylbilane synthase), C-terminal domain"/>
    <property type="match status" value="1"/>
</dbReference>
<dbReference type="STRING" id="380703.AHA_0469"/>
<reference evidence="11 12" key="1">
    <citation type="journal article" date="2006" name="J. Bacteriol.">
        <title>Genome sequence of Aeromonas hydrophila ATCC 7966T: jack of all trades.</title>
        <authorList>
            <person name="Seshadri R."/>
            <person name="Joseph S.W."/>
            <person name="Chopra A.K."/>
            <person name="Sha J."/>
            <person name="Shaw J."/>
            <person name="Graf J."/>
            <person name="Haft D."/>
            <person name="Wu M."/>
            <person name="Ren Q."/>
            <person name="Rosovitz M.J."/>
            <person name="Madupu R."/>
            <person name="Tallon L."/>
            <person name="Kim M."/>
            <person name="Jin S."/>
            <person name="Vuong H."/>
            <person name="Stine O.C."/>
            <person name="Ali A."/>
            <person name="Horneman A.J."/>
            <person name="Heidelberg J.F."/>
        </authorList>
    </citation>
    <scope>NUCLEOTIDE SEQUENCE [LARGE SCALE GENOMIC DNA]</scope>
    <source>
        <strain evidence="12">ATCC 7966 / DSM 30187 / BCRC 13018 / CCUG 14551 / JCM 1027 / KCTC 2358 / NCIMB 9240 / NCTC 8049</strain>
    </source>
</reference>
<dbReference type="Pfam" id="PF01379">
    <property type="entry name" value="Porphobil_deam"/>
    <property type="match status" value="1"/>
</dbReference>
<evidence type="ECO:0000256" key="8">
    <source>
        <dbReference type="HAMAP-Rule" id="MF_00260"/>
    </source>
</evidence>
<protein>
    <recommendedName>
        <fullName evidence="8">Porphobilinogen deaminase</fullName>
        <shortName evidence="8">PBG</shortName>
        <ecNumber evidence="8">2.5.1.61</ecNumber>
    </recommendedName>
    <alternativeName>
        <fullName evidence="8">Hydroxymethylbilane synthase</fullName>
        <shortName evidence="8">HMBS</shortName>
    </alternativeName>
    <alternativeName>
        <fullName evidence="8">Pre-uroporphyrinogen synthase</fullName>
    </alternativeName>
</protein>
<dbReference type="EC" id="2.5.1.61" evidence="8"/>
<dbReference type="AlphaFoldDB" id="A0KFH6"/>
<dbReference type="PATRIC" id="fig|380703.7.peg.461"/>
<comment type="similarity">
    <text evidence="3 8">Belongs to the HMBS family.</text>
</comment>
<dbReference type="KEGG" id="aha:AHA_0469"/>
<dbReference type="EMBL" id="CP000462">
    <property type="protein sequence ID" value="ABK36245.1"/>
    <property type="molecule type" value="Genomic_DNA"/>
</dbReference>
<dbReference type="InterPro" id="IPR022418">
    <property type="entry name" value="Porphobilinogen_deaminase_C"/>
</dbReference>
<dbReference type="Pfam" id="PF03900">
    <property type="entry name" value="Porphobil_deamC"/>
    <property type="match status" value="1"/>
</dbReference>
<dbReference type="InterPro" id="IPR036803">
    <property type="entry name" value="Porphobilinogen_deaminase_C_sf"/>
</dbReference>
<dbReference type="PROSITE" id="PS00533">
    <property type="entry name" value="PORPHOBILINOGEN_DEAM"/>
    <property type="match status" value="1"/>
</dbReference>
<keyword evidence="6 8" id="KW-0627">Porphyrin biosynthesis</keyword>
<name>A0KFH6_AERHH</name>
<dbReference type="InterPro" id="IPR022419">
    <property type="entry name" value="Porphobilin_deaminase_cofac_BS"/>
</dbReference>
<dbReference type="EnsemblBacteria" id="ABK36245">
    <property type="protein sequence ID" value="ABK36245"/>
    <property type="gene ID" value="AHA_0469"/>
</dbReference>
<dbReference type="PIRSF" id="PIRSF001438">
    <property type="entry name" value="4pyrrol_synth_OHMeBilane_synth"/>
    <property type="match status" value="1"/>
</dbReference>
<sequence length="330" mass="36014">MKAPAKGGKIVFLLKMKQLIDMAARTLKIATRKSPLALWQANFVKDRLEALYPELQVELVPMSTQGDKILDTPLAKVGGKGLFVKELETAMLEGRADIAVHSMKDVPVEFPEGLGLHTICEREDPRDAFVSNRFGQIDELPQGAVVGTSSLRRQCQLRAARPDLVIRDLRGNVNTRLAKLDAGEYDAIILAAAGLKRLEMAHRITAFIEPEQSLPANGQGAVGIECRLDDHELHALLAPLEHPETRIRVLTERAMNRALQGGCQVPIGAYALVQGEEVWLRGLVGSPDGSRVIRDEIRGPLADGEALGHTLAQRLLADGADVILAEVYRA</sequence>
<feature type="modified residue" description="S-(dipyrrolylmethanemethyl)cysteine" evidence="8">
    <location>
        <position position="263"/>
    </location>
</feature>
<evidence type="ECO:0000313" key="11">
    <source>
        <dbReference type="EMBL" id="ABK36245.1"/>
    </source>
</evidence>
<dbReference type="CDD" id="cd13646">
    <property type="entry name" value="PBP2_EcHMBS_like"/>
    <property type="match status" value="1"/>
</dbReference>
<comment type="catalytic activity">
    <reaction evidence="7 8">
        <text>4 porphobilinogen + H2O = hydroxymethylbilane + 4 NH4(+)</text>
        <dbReference type="Rhea" id="RHEA:13185"/>
        <dbReference type="ChEBI" id="CHEBI:15377"/>
        <dbReference type="ChEBI" id="CHEBI:28938"/>
        <dbReference type="ChEBI" id="CHEBI:57845"/>
        <dbReference type="ChEBI" id="CHEBI:58126"/>
        <dbReference type="EC" id="2.5.1.61"/>
    </reaction>
</comment>
<dbReference type="GO" id="GO:0004418">
    <property type="term" value="F:hydroxymethylbilane synthase activity"/>
    <property type="evidence" value="ECO:0007669"/>
    <property type="project" value="UniProtKB-UniRule"/>
</dbReference>
<evidence type="ECO:0000256" key="2">
    <source>
        <dbReference type="ARBA" id="ARBA00004735"/>
    </source>
</evidence>
<dbReference type="SUPFAM" id="SSF53850">
    <property type="entry name" value="Periplasmic binding protein-like II"/>
    <property type="match status" value="1"/>
</dbReference>
<dbReference type="GO" id="GO:0006782">
    <property type="term" value="P:protoporphyrinogen IX biosynthetic process"/>
    <property type="evidence" value="ECO:0007669"/>
    <property type="project" value="UniProtKB-UniRule"/>
</dbReference>
<dbReference type="NCBIfam" id="TIGR00212">
    <property type="entry name" value="hemC"/>
    <property type="match status" value="1"/>
</dbReference>
<comment type="function">
    <text evidence="1 8">Tetrapolymerization of the monopyrrole PBG into the hydroxymethylbilane pre-uroporphyrinogen in several discrete steps.</text>
</comment>
<dbReference type="GO" id="GO:0005737">
    <property type="term" value="C:cytoplasm"/>
    <property type="evidence" value="ECO:0007669"/>
    <property type="project" value="UniProtKB-UniRule"/>
</dbReference>
<dbReference type="OrthoDB" id="9810298at2"/>
<evidence type="ECO:0000259" key="9">
    <source>
        <dbReference type="Pfam" id="PF01379"/>
    </source>
</evidence>
<evidence type="ECO:0000256" key="5">
    <source>
        <dbReference type="ARBA" id="ARBA00022679"/>
    </source>
</evidence>
<organism evidence="11 12">
    <name type="scientific">Aeromonas hydrophila subsp. hydrophila (strain ATCC 7966 / DSM 30187 / BCRC 13018 / CCUG 14551 / JCM 1027 / KCTC 2358 / NCIMB 9240 / NCTC 8049)</name>
    <dbReference type="NCBI Taxonomy" id="380703"/>
    <lineage>
        <taxon>Bacteria</taxon>
        <taxon>Pseudomonadati</taxon>
        <taxon>Pseudomonadota</taxon>
        <taxon>Gammaproteobacteria</taxon>
        <taxon>Aeromonadales</taxon>
        <taxon>Aeromonadaceae</taxon>
        <taxon>Aeromonas</taxon>
    </lineage>
</organism>
<dbReference type="HAMAP" id="MF_00260">
    <property type="entry name" value="Porphobil_deam"/>
    <property type="match status" value="1"/>
</dbReference>
<dbReference type="FunFam" id="3.30.160.40:FF:000002">
    <property type="entry name" value="Porphobilinogen deaminase"/>
    <property type="match status" value="1"/>
</dbReference>
<dbReference type="Gene3D" id="3.30.160.40">
    <property type="entry name" value="Porphobilinogen deaminase, C-terminal domain"/>
    <property type="match status" value="1"/>
</dbReference>
<comment type="subunit">
    <text evidence="4 8">Monomer.</text>
</comment>
<feature type="domain" description="Porphobilinogen deaminase C-terminal" evidence="10">
    <location>
        <begin position="248"/>
        <end position="316"/>
    </location>
</feature>
<evidence type="ECO:0000256" key="3">
    <source>
        <dbReference type="ARBA" id="ARBA00005638"/>
    </source>
</evidence>
<evidence type="ECO:0000256" key="1">
    <source>
        <dbReference type="ARBA" id="ARBA00002869"/>
    </source>
</evidence>
<evidence type="ECO:0000256" key="7">
    <source>
        <dbReference type="ARBA" id="ARBA00048169"/>
    </source>
</evidence>
<dbReference type="PRINTS" id="PR00151">
    <property type="entry name" value="PORPHBDMNASE"/>
</dbReference>
<keyword evidence="12" id="KW-1185">Reference proteome</keyword>
<dbReference type="UniPathway" id="UPA00251">
    <property type="reaction ID" value="UER00319"/>
</dbReference>
<evidence type="ECO:0000259" key="10">
    <source>
        <dbReference type="Pfam" id="PF03900"/>
    </source>
</evidence>
<evidence type="ECO:0000256" key="6">
    <source>
        <dbReference type="ARBA" id="ARBA00023244"/>
    </source>
</evidence>
<dbReference type="InterPro" id="IPR022417">
    <property type="entry name" value="Porphobilin_deaminase_N"/>
</dbReference>
<dbReference type="FunFam" id="3.40.190.10:FF:000005">
    <property type="entry name" value="Porphobilinogen deaminase"/>
    <property type="match status" value="1"/>
</dbReference>
<dbReference type="Proteomes" id="UP000000756">
    <property type="component" value="Chromosome"/>
</dbReference>
<dbReference type="HOGENOM" id="CLU_019704_0_2_6"/>
<comment type="pathway">
    <text evidence="2 8">Porphyrin-containing compound metabolism; protoporphyrin-IX biosynthesis; coproporphyrinogen-III from 5-aminolevulinate: step 2/4.</text>
</comment>
<comment type="miscellaneous">
    <text evidence="8">The porphobilinogen subunits are added to the dipyrromethane group.</text>
</comment>
<dbReference type="PANTHER" id="PTHR11557:SF0">
    <property type="entry name" value="PORPHOBILINOGEN DEAMINASE"/>
    <property type="match status" value="1"/>
</dbReference>
<evidence type="ECO:0000313" key="12">
    <source>
        <dbReference type="Proteomes" id="UP000000756"/>
    </source>
</evidence>
<proteinExistence type="inferred from homology"/>